<dbReference type="Proteomes" id="UP001332243">
    <property type="component" value="Unassembled WGS sequence"/>
</dbReference>
<accession>A0ABU7RM17</accession>
<evidence type="ECO:0000313" key="1">
    <source>
        <dbReference type="EMBL" id="MEE6257530.1"/>
    </source>
</evidence>
<dbReference type="Pfam" id="PF02575">
    <property type="entry name" value="YbaB_DNA_bd"/>
    <property type="match status" value="1"/>
</dbReference>
<keyword evidence="2" id="KW-1185">Reference proteome</keyword>
<dbReference type="RefSeq" id="WP_331212636.1">
    <property type="nucleotide sequence ID" value="NZ_JAZGQK010000002.1"/>
</dbReference>
<dbReference type="InterPro" id="IPR004401">
    <property type="entry name" value="YbaB/EbfC"/>
</dbReference>
<dbReference type="SUPFAM" id="SSF82607">
    <property type="entry name" value="YbaB-like"/>
    <property type="match status" value="1"/>
</dbReference>
<evidence type="ECO:0000313" key="2">
    <source>
        <dbReference type="Proteomes" id="UP001332243"/>
    </source>
</evidence>
<organism evidence="1 2">
    <name type="scientific">Plantactinospora sonchi</name>
    <dbReference type="NCBI Taxonomy" id="1544735"/>
    <lineage>
        <taxon>Bacteria</taxon>
        <taxon>Bacillati</taxon>
        <taxon>Actinomycetota</taxon>
        <taxon>Actinomycetes</taxon>
        <taxon>Micromonosporales</taxon>
        <taxon>Micromonosporaceae</taxon>
        <taxon>Plantactinospora</taxon>
    </lineage>
</organism>
<dbReference type="EMBL" id="JAZGQK010000002">
    <property type="protein sequence ID" value="MEE6257530.1"/>
    <property type="molecule type" value="Genomic_DNA"/>
</dbReference>
<reference evidence="1 2" key="1">
    <citation type="submission" date="2024-01" db="EMBL/GenBank/DDBJ databases">
        <title>Genome insights into Plantactinospora sonchi sp. nov.</title>
        <authorList>
            <person name="Wang L."/>
        </authorList>
    </citation>
    <scope>NUCLEOTIDE SEQUENCE [LARGE SCALE GENOMIC DNA]</scope>
    <source>
        <strain evidence="1 2">NEAU-QY2</strain>
    </source>
</reference>
<protein>
    <submittedName>
        <fullName evidence="1">YbaB/EbfC family nucleoid-associated protein</fullName>
    </submittedName>
</protein>
<proteinExistence type="predicted"/>
<gene>
    <name evidence="1" type="ORF">V1633_03375</name>
</gene>
<dbReference type="InterPro" id="IPR036894">
    <property type="entry name" value="YbaB-like_sf"/>
</dbReference>
<name>A0ABU7RM17_9ACTN</name>
<dbReference type="Gene3D" id="3.30.1310.10">
    <property type="entry name" value="Nucleoid-associated protein YbaB-like domain"/>
    <property type="match status" value="1"/>
</dbReference>
<comment type="caution">
    <text evidence="1">The sequence shown here is derived from an EMBL/GenBank/DDBJ whole genome shotgun (WGS) entry which is preliminary data.</text>
</comment>
<sequence>MEYPALDRLEQLANSLDNLQYKLNSRVEELRARPVEVSNGNDAVRVAADHAGRVSRVEVTARAMRYSPEELSAEITSTIQRAQREATNRLQTSMREVLGSAADDYPLD</sequence>